<keyword evidence="8" id="KW-0492">Microsome</keyword>
<evidence type="ECO:0000256" key="8">
    <source>
        <dbReference type="ARBA" id="ARBA00022848"/>
    </source>
</evidence>
<dbReference type="SUPFAM" id="SSF48264">
    <property type="entry name" value="Cytochrome P450"/>
    <property type="match status" value="1"/>
</dbReference>
<reference evidence="13 14" key="1">
    <citation type="journal article" date="2016" name="Genome Biol. Evol.">
        <title>Gene Family Evolution Reflects Adaptation to Soil Environmental Stressors in the Genome of the Collembolan Orchesella cincta.</title>
        <authorList>
            <person name="Faddeeva-Vakhrusheva A."/>
            <person name="Derks M.F."/>
            <person name="Anvar S.Y."/>
            <person name="Agamennone V."/>
            <person name="Suring W."/>
            <person name="Smit S."/>
            <person name="van Straalen N.M."/>
            <person name="Roelofs D."/>
        </authorList>
    </citation>
    <scope>NUCLEOTIDE SEQUENCE [LARGE SCALE GENOMIC DNA]</scope>
    <source>
        <tissue evidence="13">Mixed pool</tissue>
    </source>
</reference>
<keyword evidence="11" id="KW-0503">Monooxygenase</keyword>
<name>A0A1D2MY73_ORCCI</name>
<evidence type="ECO:0000256" key="10">
    <source>
        <dbReference type="ARBA" id="ARBA00023004"/>
    </source>
</evidence>
<protein>
    <submittedName>
        <fullName evidence="13">Cytochrome P450 4d2</fullName>
    </submittedName>
</protein>
<dbReference type="OrthoDB" id="1470350at2759"/>
<dbReference type="PANTHER" id="PTHR24291:SF189">
    <property type="entry name" value="CYTOCHROME P450 4C3-RELATED"/>
    <property type="match status" value="1"/>
</dbReference>
<dbReference type="AlphaFoldDB" id="A0A1D2MY73"/>
<keyword evidence="9" id="KW-0560">Oxidoreductase</keyword>
<keyword evidence="6" id="KW-0479">Metal-binding</keyword>
<dbReference type="Gene3D" id="1.10.630.10">
    <property type="entry name" value="Cytochrome P450"/>
    <property type="match status" value="1"/>
</dbReference>
<dbReference type="GO" id="GO:0005506">
    <property type="term" value="F:iron ion binding"/>
    <property type="evidence" value="ECO:0007669"/>
    <property type="project" value="InterPro"/>
</dbReference>
<evidence type="ECO:0000256" key="7">
    <source>
        <dbReference type="ARBA" id="ARBA00022824"/>
    </source>
</evidence>
<evidence type="ECO:0000256" key="4">
    <source>
        <dbReference type="ARBA" id="ARBA00010617"/>
    </source>
</evidence>
<gene>
    <name evidence="13" type="ORF">Ocin01_09093</name>
</gene>
<evidence type="ECO:0000256" key="9">
    <source>
        <dbReference type="ARBA" id="ARBA00023002"/>
    </source>
</evidence>
<evidence type="ECO:0000256" key="2">
    <source>
        <dbReference type="ARBA" id="ARBA00004524"/>
    </source>
</evidence>
<accession>A0A1D2MY73</accession>
<keyword evidence="7" id="KW-0256">Endoplasmic reticulum</keyword>
<organism evidence="13 14">
    <name type="scientific">Orchesella cincta</name>
    <name type="common">Springtail</name>
    <name type="synonym">Podura cincta</name>
    <dbReference type="NCBI Taxonomy" id="48709"/>
    <lineage>
        <taxon>Eukaryota</taxon>
        <taxon>Metazoa</taxon>
        <taxon>Ecdysozoa</taxon>
        <taxon>Arthropoda</taxon>
        <taxon>Hexapoda</taxon>
        <taxon>Collembola</taxon>
        <taxon>Entomobryomorpha</taxon>
        <taxon>Entomobryoidea</taxon>
        <taxon>Orchesellidae</taxon>
        <taxon>Orchesellinae</taxon>
        <taxon>Orchesella</taxon>
    </lineage>
</organism>
<comment type="subcellular location">
    <subcellularLocation>
        <location evidence="3">Endoplasmic reticulum membrane</location>
    </subcellularLocation>
    <subcellularLocation>
        <location evidence="2">Microsome membrane</location>
    </subcellularLocation>
</comment>
<dbReference type="InterPro" id="IPR050196">
    <property type="entry name" value="Cytochrome_P450_Monoox"/>
</dbReference>
<dbReference type="InterPro" id="IPR001128">
    <property type="entry name" value="Cyt_P450"/>
</dbReference>
<dbReference type="STRING" id="48709.A0A1D2MY73"/>
<evidence type="ECO:0000256" key="5">
    <source>
        <dbReference type="ARBA" id="ARBA00022617"/>
    </source>
</evidence>
<sequence>MHVVDFTLQTLFLKRKSKYGGERDSDKYKGFHSLPGPRPFPIRFIGNALQLPKRRDMHRMMDEMYAKYGQCYRLTLLNEEIVCLNTAPLAQAILGSNDLNHFRKGEQYDIYFSGTEGLPMLTGEKWKTRRKMISGSFKYKAFQRYNPSFNKHTEKLLEQLDKLYQDGKAHLINDLVKDCVFKQSSEAIMGIDISGNEGGAVFAKSLETYAQTVFKMYCCQYLNIIAERLCKPWLLLNWVWRFHPLSFKQKRVFDKMINVTKTVKINSKIHLFRNKTDNFQLYK</sequence>
<dbReference type="GO" id="GO:0005789">
    <property type="term" value="C:endoplasmic reticulum membrane"/>
    <property type="evidence" value="ECO:0007669"/>
    <property type="project" value="UniProtKB-SubCell"/>
</dbReference>
<evidence type="ECO:0000256" key="1">
    <source>
        <dbReference type="ARBA" id="ARBA00001971"/>
    </source>
</evidence>
<keyword evidence="10" id="KW-0408">Iron</keyword>
<evidence type="ECO:0000313" key="13">
    <source>
        <dbReference type="EMBL" id="ODM97595.1"/>
    </source>
</evidence>
<evidence type="ECO:0000256" key="3">
    <source>
        <dbReference type="ARBA" id="ARBA00004586"/>
    </source>
</evidence>
<evidence type="ECO:0000256" key="11">
    <source>
        <dbReference type="ARBA" id="ARBA00023033"/>
    </source>
</evidence>
<keyword evidence="12" id="KW-0472">Membrane</keyword>
<dbReference type="InterPro" id="IPR036396">
    <property type="entry name" value="Cyt_P450_sf"/>
</dbReference>
<evidence type="ECO:0000313" key="14">
    <source>
        <dbReference type="Proteomes" id="UP000094527"/>
    </source>
</evidence>
<proteinExistence type="inferred from homology"/>
<dbReference type="GO" id="GO:0016705">
    <property type="term" value="F:oxidoreductase activity, acting on paired donors, with incorporation or reduction of molecular oxygen"/>
    <property type="evidence" value="ECO:0007669"/>
    <property type="project" value="InterPro"/>
</dbReference>
<dbReference type="PANTHER" id="PTHR24291">
    <property type="entry name" value="CYTOCHROME P450 FAMILY 4"/>
    <property type="match status" value="1"/>
</dbReference>
<dbReference type="Pfam" id="PF00067">
    <property type="entry name" value="p450"/>
    <property type="match status" value="1"/>
</dbReference>
<dbReference type="EMBL" id="LJIJ01000428">
    <property type="protein sequence ID" value="ODM97595.1"/>
    <property type="molecule type" value="Genomic_DNA"/>
</dbReference>
<evidence type="ECO:0000256" key="6">
    <source>
        <dbReference type="ARBA" id="ARBA00022723"/>
    </source>
</evidence>
<keyword evidence="14" id="KW-1185">Reference proteome</keyword>
<dbReference type="GO" id="GO:0004497">
    <property type="term" value="F:monooxygenase activity"/>
    <property type="evidence" value="ECO:0007669"/>
    <property type="project" value="UniProtKB-KW"/>
</dbReference>
<dbReference type="GO" id="GO:0020037">
    <property type="term" value="F:heme binding"/>
    <property type="evidence" value="ECO:0007669"/>
    <property type="project" value="InterPro"/>
</dbReference>
<comment type="cofactor">
    <cofactor evidence="1">
        <name>heme</name>
        <dbReference type="ChEBI" id="CHEBI:30413"/>
    </cofactor>
</comment>
<evidence type="ECO:0000256" key="12">
    <source>
        <dbReference type="ARBA" id="ARBA00023136"/>
    </source>
</evidence>
<keyword evidence="5" id="KW-0349">Heme</keyword>
<dbReference type="Proteomes" id="UP000094527">
    <property type="component" value="Unassembled WGS sequence"/>
</dbReference>
<comment type="similarity">
    <text evidence="4">Belongs to the cytochrome P450 family.</text>
</comment>
<comment type="caution">
    <text evidence="13">The sequence shown here is derived from an EMBL/GenBank/DDBJ whole genome shotgun (WGS) entry which is preliminary data.</text>
</comment>